<evidence type="ECO:0000313" key="2">
    <source>
        <dbReference type="Proteomes" id="UP001176941"/>
    </source>
</evidence>
<keyword evidence="2" id="KW-1185">Reference proteome</keyword>
<dbReference type="Proteomes" id="UP001176941">
    <property type="component" value="Unassembled WGS sequence"/>
</dbReference>
<sequence>MPTLRLQSTSSLPEFYRAAVPAPTFAWRAYRSCASILQDLSRSQSDPSDRTLLHGNAARLYVFAGRGPLSSPPPYGVVVVKAHAHAEESTRTLQRRVQRIF</sequence>
<proteinExistence type="predicted"/>
<name>A0ABN8XIR2_RANTA</name>
<comment type="caution">
    <text evidence="1">The sequence shown here is derived from an EMBL/GenBank/DDBJ whole genome shotgun (WGS) entry which is preliminary data.</text>
</comment>
<protein>
    <submittedName>
        <fullName evidence="1">Uncharacterized protein</fullName>
    </submittedName>
</protein>
<organism evidence="1 2">
    <name type="scientific">Rangifer tarandus platyrhynchus</name>
    <name type="common">Svalbard reindeer</name>
    <dbReference type="NCBI Taxonomy" id="3082113"/>
    <lineage>
        <taxon>Eukaryota</taxon>
        <taxon>Metazoa</taxon>
        <taxon>Chordata</taxon>
        <taxon>Craniata</taxon>
        <taxon>Vertebrata</taxon>
        <taxon>Euteleostomi</taxon>
        <taxon>Mammalia</taxon>
        <taxon>Eutheria</taxon>
        <taxon>Laurasiatheria</taxon>
        <taxon>Artiodactyla</taxon>
        <taxon>Ruminantia</taxon>
        <taxon>Pecora</taxon>
        <taxon>Cervidae</taxon>
        <taxon>Odocoileinae</taxon>
        <taxon>Rangifer</taxon>
    </lineage>
</organism>
<reference evidence="1" key="1">
    <citation type="submission" date="2023-04" db="EMBL/GenBank/DDBJ databases">
        <authorList>
            <consortium name="ELIXIR-Norway"/>
        </authorList>
    </citation>
    <scope>NUCLEOTIDE SEQUENCE [LARGE SCALE GENOMIC DNA]</scope>
</reference>
<dbReference type="EMBL" id="CATKSN020000213">
    <property type="protein sequence ID" value="CAI9149280.1"/>
    <property type="molecule type" value="Genomic_DNA"/>
</dbReference>
<evidence type="ECO:0000313" key="1">
    <source>
        <dbReference type="EMBL" id="CAI9149280.1"/>
    </source>
</evidence>
<accession>A0ABN8XIR2</accession>
<gene>
    <name evidence="1" type="ORF">MRATA1EN1_LOCUS30898</name>
</gene>